<sequence length="231" mass="24617">MSGDDRVSSEWLLPASGGWQCGSAQGLILLAAHERADVCQQEPKDGGTESASRRSALAAGLSSAFQRETGYVASAIALTAAADENLAIARFLAAGGSSAAVLVMNAEALGSWRPPCDWETPLMRVRNRLADEGLKFFVALTTQGQKSGMAAMLRRVRVKFVSRRVEHFCNREGIGFLGTVNEAPSLIAMPRIGPEAERLAVALAQRLASATFFCCDAFRTGMVPNLSKLRG</sequence>
<dbReference type="AlphaFoldDB" id="A0A5Q4YWM6"/>
<keyword evidence="1" id="KW-0614">Plasmid</keyword>
<evidence type="ECO:0000313" key="1">
    <source>
        <dbReference type="EMBL" id="VVD30852.1"/>
    </source>
</evidence>
<geneLocation type="plasmid" evidence="1 2">
    <name>pI</name>
</geneLocation>
<organism evidence="1 2">
    <name type="scientific">Paraburkholderia dioscoreae</name>
    <dbReference type="NCBI Taxonomy" id="2604047"/>
    <lineage>
        <taxon>Bacteria</taxon>
        <taxon>Pseudomonadati</taxon>
        <taxon>Pseudomonadota</taxon>
        <taxon>Betaproteobacteria</taxon>
        <taxon>Burkholderiales</taxon>
        <taxon>Burkholderiaceae</taxon>
        <taxon>Paraburkholderia</taxon>
    </lineage>
</organism>
<dbReference type="EMBL" id="LR699555">
    <property type="protein sequence ID" value="VVD30852.1"/>
    <property type="molecule type" value="Genomic_DNA"/>
</dbReference>
<evidence type="ECO:0000313" key="2">
    <source>
        <dbReference type="Proteomes" id="UP000325811"/>
    </source>
</evidence>
<reference evidence="1 2" key="1">
    <citation type="submission" date="2019-08" db="EMBL/GenBank/DDBJ databases">
        <authorList>
            <person name="Herpell B J."/>
        </authorList>
    </citation>
    <scope>NUCLEOTIDE SEQUENCE [LARGE SCALE GENOMIC DNA]</scope>
    <source>
        <strain evidence="2">Msb3</strain>
        <plasmid evidence="1 2">pI</plasmid>
    </source>
</reference>
<accession>A0A5Q4YWM6</accession>
<gene>
    <name evidence="1" type="ORF">PDMSB3_0016</name>
</gene>
<keyword evidence="2" id="KW-1185">Reference proteome</keyword>
<name>A0A5Q4YWM6_9BURK</name>
<proteinExistence type="predicted"/>
<protein>
    <submittedName>
        <fullName evidence="1">Uncharacterized protein</fullName>
    </submittedName>
</protein>
<dbReference type="Proteomes" id="UP000325811">
    <property type="component" value="Plasmid pI"/>
</dbReference>
<dbReference type="KEGG" id="pdio:PDMSB3_0016.2"/>